<dbReference type="Proteomes" id="UP001174136">
    <property type="component" value="Unassembled WGS sequence"/>
</dbReference>
<dbReference type="EMBL" id="JAOPHQ010001430">
    <property type="protein sequence ID" value="KAK0150884.1"/>
    <property type="molecule type" value="Genomic_DNA"/>
</dbReference>
<gene>
    <name evidence="1" type="ORF">N1851_008006</name>
</gene>
<reference evidence="1" key="1">
    <citation type="journal article" date="2023" name="Front. Mar. Sci.">
        <title>A new Merluccius polli reference genome to investigate the effects of global change in West African waters.</title>
        <authorList>
            <person name="Mateo J.L."/>
            <person name="Blanco-Fernandez C."/>
            <person name="Garcia-Vazquez E."/>
            <person name="Machado-Schiaffino G."/>
        </authorList>
    </citation>
    <scope>NUCLEOTIDE SEQUENCE</scope>
    <source>
        <strain evidence="1">C29</strain>
        <tissue evidence="1">Fin</tissue>
    </source>
</reference>
<accession>A0AA47N285</accession>
<dbReference type="AlphaFoldDB" id="A0AA47N285"/>
<evidence type="ECO:0000313" key="1">
    <source>
        <dbReference type="EMBL" id="KAK0150884.1"/>
    </source>
</evidence>
<comment type="caution">
    <text evidence="1">The sequence shown here is derived from an EMBL/GenBank/DDBJ whole genome shotgun (WGS) entry which is preliminary data.</text>
</comment>
<proteinExistence type="predicted"/>
<name>A0AA47N285_MERPO</name>
<evidence type="ECO:0000313" key="2">
    <source>
        <dbReference type="Proteomes" id="UP001174136"/>
    </source>
</evidence>
<keyword evidence="2" id="KW-1185">Reference proteome</keyword>
<sequence>MWPLKMCEITTSTVLRMANNFIRKWLGLPRSLSNIGLFGKNTLQLPLKSINLGYRQEKARLVLELRDSTDPFVRNTKAPVRTGRKWKAEEAVDQAISRLMHREIVGRTQSGRAGLGWGTAPKFWSKATRKERKDLVIVEVVRSEEEQYMVRALSQRQQGRWTTWEGVVDRTIKWSDMWKMPQARLSFLIRATYDTLPSPSNLSRWYSSEENCQLCNAPNPSLQHVLSSCKTALAQGRYRWQHDQVLRKLAEVLEARRLEAAKDHSSTARKLIHFVGQGAGAQNITQRERRSLLTPGGDWNLRVDLDRQLKFPPEITTTSLRPDIILWSPSVKAVILAELTVPWEGGMEAAFERKKEKYTGLAAECREAGWSTVICPVEVGCRGFIGTSIQRLLRDVGVTGSKLKAVSKNLAEEAERASFWLWLRRKDMSWGKQGS</sequence>
<evidence type="ECO:0008006" key="3">
    <source>
        <dbReference type="Google" id="ProtNLM"/>
    </source>
</evidence>
<protein>
    <recommendedName>
        <fullName evidence="3">Reverse transcriptase</fullName>
    </recommendedName>
</protein>
<organism evidence="1 2">
    <name type="scientific">Merluccius polli</name>
    <name type="common">Benguela hake</name>
    <name type="synonym">Merluccius cadenati</name>
    <dbReference type="NCBI Taxonomy" id="89951"/>
    <lineage>
        <taxon>Eukaryota</taxon>
        <taxon>Metazoa</taxon>
        <taxon>Chordata</taxon>
        <taxon>Craniata</taxon>
        <taxon>Vertebrata</taxon>
        <taxon>Euteleostomi</taxon>
        <taxon>Actinopterygii</taxon>
        <taxon>Neopterygii</taxon>
        <taxon>Teleostei</taxon>
        <taxon>Neoteleostei</taxon>
        <taxon>Acanthomorphata</taxon>
        <taxon>Zeiogadaria</taxon>
        <taxon>Gadariae</taxon>
        <taxon>Gadiformes</taxon>
        <taxon>Gadoidei</taxon>
        <taxon>Merlucciidae</taxon>
        <taxon>Merluccius</taxon>
    </lineage>
</organism>